<protein>
    <submittedName>
        <fullName evidence="9">Methylated-DNA--[protein]-cysteine S-methyltransferase</fullName>
        <ecNumber evidence="9">2.1.1.63</ecNumber>
    </submittedName>
</protein>
<evidence type="ECO:0000256" key="1">
    <source>
        <dbReference type="ARBA" id="ARBA00001286"/>
    </source>
</evidence>
<feature type="domain" description="Methylguanine DNA methyltransferase ribonuclease-like" evidence="8">
    <location>
        <begin position="19"/>
        <end position="87"/>
    </location>
</feature>
<evidence type="ECO:0000313" key="9">
    <source>
        <dbReference type="EMBL" id="MFD2172283.1"/>
    </source>
</evidence>
<evidence type="ECO:0000256" key="2">
    <source>
        <dbReference type="ARBA" id="ARBA00022603"/>
    </source>
</evidence>
<dbReference type="InterPro" id="IPR036217">
    <property type="entry name" value="MethylDNA_cys_MeTrfase_DNAb"/>
</dbReference>
<keyword evidence="10" id="KW-1185">Reference proteome</keyword>
<keyword evidence="5" id="KW-0234">DNA repair</keyword>
<comment type="catalytic activity">
    <reaction evidence="1">
        <text>a 4-O-methyl-thymidine in DNA + L-cysteinyl-[protein] = a thymidine in DNA + S-methyl-L-cysteinyl-[protein]</text>
        <dbReference type="Rhea" id="RHEA:53428"/>
        <dbReference type="Rhea" id="RHEA-COMP:10131"/>
        <dbReference type="Rhea" id="RHEA-COMP:10132"/>
        <dbReference type="Rhea" id="RHEA-COMP:13555"/>
        <dbReference type="Rhea" id="RHEA-COMP:13556"/>
        <dbReference type="ChEBI" id="CHEBI:29950"/>
        <dbReference type="ChEBI" id="CHEBI:82612"/>
        <dbReference type="ChEBI" id="CHEBI:137386"/>
        <dbReference type="ChEBI" id="CHEBI:137387"/>
        <dbReference type="EC" id="2.1.1.63"/>
    </reaction>
</comment>
<dbReference type="SUPFAM" id="SSF46767">
    <property type="entry name" value="Methylated DNA-protein cysteine methyltransferase, C-terminal domain"/>
    <property type="match status" value="1"/>
</dbReference>
<evidence type="ECO:0000256" key="6">
    <source>
        <dbReference type="ARBA" id="ARBA00049348"/>
    </source>
</evidence>
<dbReference type="Proteomes" id="UP001597343">
    <property type="component" value="Unassembled WGS sequence"/>
</dbReference>
<dbReference type="PANTHER" id="PTHR10815:SF12">
    <property type="entry name" value="METHYLATED-DNA--PROTEIN-CYSTEINE METHYLTRANSFERASE, INDUCIBLE"/>
    <property type="match status" value="1"/>
</dbReference>
<sequence length="184" mass="20576">MSQHTVFYTTIRILEQDWILFATEKGMCRIQFPHEPLESALPWLNRHLSNVRLQEDPAVFEQLGILSLLSAYFAGEPVEFDQVPIDLWGTPFQIDVWTELGRIPYGATRSYRDVAEAIGRPQAVRAVGAANGANPLPLLLPCHRVIGADRKLTGYRGGLNIKLALLELEGVDQVEPVGHARFGF</sequence>
<dbReference type="Gene3D" id="1.10.10.10">
    <property type="entry name" value="Winged helix-like DNA-binding domain superfamily/Winged helix DNA-binding domain"/>
    <property type="match status" value="1"/>
</dbReference>
<keyword evidence="2 9" id="KW-0489">Methyltransferase</keyword>
<dbReference type="InterPro" id="IPR008332">
    <property type="entry name" value="MethylG_MeTrfase_N"/>
</dbReference>
<evidence type="ECO:0000256" key="3">
    <source>
        <dbReference type="ARBA" id="ARBA00022679"/>
    </source>
</evidence>
<evidence type="ECO:0000256" key="5">
    <source>
        <dbReference type="ARBA" id="ARBA00023204"/>
    </source>
</evidence>
<evidence type="ECO:0000259" key="7">
    <source>
        <dbReference type="Pfam" id="PF01035"/>
    </source>
</evidence>
<dbReference type="PANTHER" id="PTHR10815">
    <property type="entry name" value="METHYLATED-DNA--PROTEIN-CYSTEINE METHYLTRANSFERASE"/>
    <property type="match status" value="1"/>
</dbReference>
<dbReference type="GO" id="GO:0032259">
    <property type="term" value="P:methylation"/>
    <property type="evidence" value="ECO:0007669"/>
    <property type="project" value="UniProtKB-KW"/>
</dbReference>
<feature type="domain" description="Methylated-DNA-[protein]-cysteine S-methyltransferase DNA binding" evidence="7">
    <location>
        <begin position="91"/>
        <end position="171"/>
    </location>
</feature>
<dbReference type="InterPro" id="IPR036631">
    <property type="entry name" value="MGMT_N_sf"/>
</dbReference>
<dbReference type="CDD" id="cd06445">
    <property type="entry name" value="ATase"/>
    <property type="match status" value="1"/>
</dbReference>
<reference evidence="10" key="1">
    <citation type="journal article" date="2019" name="Int. J. Syst. Evol. Microbiol.">
        <title>The Global Catalogue of Microorganisms (GCM) 10K type strain sequencing project: providing services to taxonomists for standard genome sequencing and annotation.</title>
        <authorList>
            <consortium name="The Broad Institute Genomics Platform"/>
            <consortium name="The Broad Institute Genome Sequencing Center for Infectious Disease"/>
            <person name="Wu L."/>
            <person name="Ma J."/>
        </authorList>
    </citation>
    <scope>NUCLEOTIDE SEQUENCE [LARGE SCALE GENOMIC DNA]</scope>
    <source>
        <strain evidence="10">CGMCC 1.13574</strain>
    </source>
</reference>
<dbReference type="Pfam" id="PF02870">
    <property type="entry name" value="Methyltransf_1N"/>
    <property type="match status" value="1"/>
</dbReference>
<dbReference type="SUPFAM" id="SSF53155">
    <property type="entry name" value="Methylated DNA-protein cysteine methyltransferase domain"/>
    <property type="match status" value="1"/>
</dbReference>
<name>A0ABW5A205_9BACL</name>
<dbReference type="Pfam" id="PF01035">
    <property type="entry name" value="DNA_binding_1"/>
    <property type="match status" value="1"/>
</dbReference>
<evidence type="ECO:0000313" key="10">
    <source>
        <dbReference type="Proteomes" id="UP001597343"/>
    </source>
</evidence>
<dbReference type="EMBL" id="JBHUIO010000019">
    <property type="protein sequence ID" value="MFD2172283.1"/>
    <property type="molecule type" value="Genomic_DNA"/>
</dbReference>
<evidence type="ECO:0000256" key="4">
    <source>
        <dbReference type="ARBA" id="ARBA00022763"/>
    </source>
</evidence>
<keyword evidence="4" id="KW-0227">DNA damage</keyword>
<dbReference type="PROSITE" id="PS00374">
    <property type="entry name" value="MGMT"/>
    <property type="match status" value="1"/>
</dbReference>
<dbReference type="InterPro" id="IPR001497">
    <property type="entry name" value="MethylDNA_cys_MeTrfase_AS"/>
</dbReference>
<dbReference type="NCBIfam" id="TIGR00589">
    <property type="entry name" value="ogt"/>
    <property type="match status" value="1"/>
</dbReference>
<dbReference type="EC" id="2.1.1.63" evidence="9"/>
<comment type="catalytic activity">
    <reaction evidence="6">
        <text>a 6-O-methyl-2'-deoxyguanosine in DNA + L-cysteinyl-[protein] = S-methyl-L-cysteinyl-[protein] + a 2'-deoxyguanosine in DNA</text>
        <dbReference type="Rhea" id="RHEA:24000"/>
        <dbReference type="Rhea" id="RHEA-COMP:10131"/>
        <dbReference type="Rhea" id="RHEA-COMP:10132"/>
        <dbReference type="Rhea" id="RHEA-COMP:11367"/>
        <dbReference type="Rhea" id="RHEA-COMP:11368"/>
        <dbReference type="ChEBI" id="CHEBI:29950"/>
        <dbReference type="ChEBI" id="CHEBI:82612"/>
        <dbReference type="ChEBI" id="CHEBI:85445"/>
        <dbReference type="ChEBI" id="CHEBI:85448"/>
        <dbReference type="EC" id="2.1.1.63"/>
    </reaction>
</comment>
<dbReference type="InterPro" id="IPR014048">
    <property type="entry name" value="MethylDNA_cys_MeTrfase_DNA-bd"/>
</dbReference>
<evidence type="ECO:0000259" key="8">
    <source>
        <dbReference type="Pfam" id="PF02870"/>
    </source>
</evidence>
<organism evidence="9 10">
    <name type="scientific">Tumebacillus lipolyticus</name>
    <dbReference type="NCBI Taxonomy" id="1280370"/>
    <lineage>
        <taxon>Bacteria</taxon>
        <taxon>Bacillati</taxon>
        <taxon>Bacillota</taxon>
        <taxon>Bacilli</taxon>
        <taxon>Bacillales</taxon>
        <taxon>Alicyclobacillaceae</taxon>
        <taxon>Tumebacillus</taxon>
    </lineage>
</organism>
<keyword evidence="3 9" id="KW-0808">Transferase</keyword>
<dbReference type="RefSeq" id="WP_386049669.1">
    <property type="nucleotide sequence ID" value="NZ_JBHUIO010000019.1"/>
</dbReference>
<dbReference type="GO" id="GO:0003908">
    <property type="term" value="F:methylated-DNA-[protein]-cysteine S-methyltransferase activity"/>
    <property type="evidence" value="ECO:0007669"/>
    <property type="project" value="UniProtKB-EC"/>
</dbReference>
<comment type="caution">
    <text evidence="9">The sequence shown here is derived from an EMBL/GenBank/DDBJ whole genome shotgun (WGS) entry which is preliminary data.</text>
</comment>
<proteinExistence type="predicted"/>
<gene>
    <name evidence="9" type="ORF">ACFSOY_20245</name>
</gene>
<dbReference type="InterPro" id="IPR036388">
    <property type="entry name" value="WH-like_DNA-bd_sf"/>
</dbReference>
<accession>A0ABW5A205</accession>